<dbReference type="InterPro" id="IPR025465">
    <property type="entry name" value="DUF4316"/>
</dbReference>
<protein>
    <submittedName>
        <fullName evidence="3">Uncharacterized protein</fullName>
    </submittedName>
</protein>
<organism evidence="3">
    <name type="scientific">human gut metagenome</name>
    <dbReference type="NCBI Taxonomy" id="408170"/>
    <lineage>
        <taxon>unclassified sequences</taxon>
        <taxon>metagenomes</taxon>
        <taxon>organismal metagenomes</taxon>
    </lineage>
</organism>
<proteinExistence type="predicted"/>
<comment type="caution">
    <text evidence="3">The sequence shown here is derived from an EMBL/GenBank/DDBJ whole genome shotgun (WGS) entry which is preliminary data.</text>
</comment>
<dbReference type="Pfam" id="PF14195">
    <property type="entry name" value="DUF4316"/>
    <property type="match status" value="1"/>
</dbReference>
<gene>
    <name evidence="3" type="ORF">LEA_03225</name>
</gene>
<dbReference type="AlphaFoldDB" id="K1U936"/>
<feature type="domain" description="YodL-like" evidence="1">
    <location>
        <begin position="1"/>
        <end position="99"/>
    </location>
</feature>
<reference evidence="3" key="1">
    <citation type="journal article" date="2013" name="Environ. Microbiol.">
        <title>Microbiota from the distal guts of lean and obese adolescents exhibit partial functional redundancy besides clear differences in community structure.</title>
        <authorList>
            <person name="Ferrer M."/>
            <person name="Ruiz A."/>
            <person name="Lanza F."/>
            <person name="Haange S.B."/>
            <person name="Oberbach A."/>
            <person name="Till H."/>
            <person name="Bargiela R."/>
            <person name="Campoy C."/>
            <person name="Segura M.T."/>
            <person name="Richter M."/>
            <person name="von Bergen M."/>
            <person name="Seifert J."/>
            <person name="Suarez A."/>
        </authorList>
    </citation>
    <scope>NUCLEOTIDE SEQUENCE</scope>
</reference>
<accession>K1U936</accession>
<dbReference type="Pfam" id="PF14191">
    <property type="entry name" value="YodL"/>
    <property type="match status" value="1"/>
</dbReference>
<evidence type="ECO:0000259" key="1">
    <source>
        <dbReference type="Pfam" id="PF14191"/>
    </source>
</evidence>
<name>K1U936_9ZZZZ</name>
<evidence type="ECO:0000313" key="3">
    <source>
        <dbReference type="EMBL" id="EKC78688.1"/>
    </source>
</evidence>
<dbReference type="InterPro" id="IPR025923">
    <property type="entry name" value="YodL-like_dom"/>
</dbReference>
<dbReference type="EMBL" id="AJWY01002145">
    <property type="protein sequence ID" value="EKC78688.1"/>
    <property type="molecule type" value="Genomic_DNA"/>
</dbReference>
<evidence type="ECO:0000259" key="2">
    <source>
        <dbReference type="Pfam" id="PF14195"/>
    </source>
</evidence>
<sequence>MAIYQLRRDAPVELRFANLGSLAAPPDPANYEAVYTREVYPDDDTGRILENFYYIFNDERPGDFVGHSLSVSDIVALKQDGKVSYHYCDSMGFQELPAFQKPENYLKAAEMSMEDDYGMI</sequence>
<feature type="domain" description="DUF4316" evidence="2">
    <location>
        <begin position="102"/>
        <end position="120"/>
    </location>
</feature>
<feature type="non-terminal residue" evidence="3">
    <location>
        <position position="120"/>
    </location>
</feature>